<dbReference type="PROSITE" id="PS50830">
    <property type="entry name" value="TNASE_3"/>
    <property type="match status" value="1"/>
</dbReference>
<reference evidence="8" key="1">
    <citation type="submission" date="2016-10" db="EMBL/GenBank/DDBJ databases">
        <authorList>
            <person name="Varghese N."/>
            <person name="Submissions S."/>
        </authorList>
    </citation>
    <scope>NUCLEOTIDE SEQUENCE [LARGE SCALE GENOMIC DNA]</scope>
    <source>
        <strain evidence="8">Gh-48</strain>
    </source>
</reference>
<evidence type="ECO:0000256" key="1">
    <source>
        <dbReference type="ARBA" id="ARBA00022722"/>
    </source>
</evidence>
<dbReference type="OrthoDB" id="9805504at2"/>
<organism evidence="7 8">
    <name type="scientific">Mucilaginibacter gossypiicola</name>
    <dbReference type="NCBI Taxonomy" id="551995"/>
    <lineage>
        <taxon>Bacteria</taxon>
        <taxon>Pseudomonadati</taxon>
        <taxon>Bacteroidota</taxon>
        <taxon>Sphingobacteriia</taxon>
        <taxon>Sphingobacteriales</taxon>
        <taxon>Sphingobacteriaceae</taxon>
        <taxon>Mucilaginibacter</taxon>
    </lineage>
</organism>
<dbReference type="RefSeq" id="WP_091218178.1">
    <property type="nucleotide sequence ID" value="NZ_FOCL01000011.1"/>
</dbReference>
<dbReference type="SUPFAM" id="SSF50199">
    <property type="entry name" value="Staphylococcal nuclease"/>
    <property type="match status" value="1"/>
</dbReference>
<dbReference type="Pfam" id="PF00565">
    <property type="entry name" value="SNase"/>
    <property type="match status" value="1"/>
</dbReference>
<keyword evidence="2 7" id="KW-0255">Endonuclease</keyword>
<feature type="region of interest" description="Disordered" evidence="4">
    <location>
        <begin position="145"/>
        <end position="190"/>
    </location>
</feature>
<feature type="compositionally biased region" description="Basic residues" evidence="4">
    <location>
        <begin position="174"/>
        <end position="184"/>
    </location>
</feature>
<keyword evidence="5" id="KW-0732">Signal</keyword>
<evidence type="ECO:0000256" key="3">
    <source>
        <dbReference type="ARBA" id="ARBA00022801"/>
    </source>
</evidence>
<dbReference type="CDD" id="cd00175">
    <property type="entry name" value="SNc"/>
    <property type="match status" value="1"/>
</dbReference>
<dbReference type="SMART" id="SM00318">
    <property type="entry name" value="SNc"/>
    <property type="match status" value="1"/>
</dbReference>
<name>A0A1H8S0G6_9SPHI</name>
<dbReference type="AlphaFoldDB" id="A0A1H8S0G6"/>
<dbReference type="InterPro" id="IPR002071">
    <property type="entry name" value="Thermonucl_AS"/>
</dbReference>
<keyword evidence="1" id="KW-0540">Nuclease</keyword>
<evidence type="ECO:0000313" key="7">
    <source>
        <dbReference type="EMBL" id="SEO72160.1"/>
    </source>
</evidence>
<dbReference type="PANTHER" id="PTHR12302">
    <property type="entry name" value="EBNA2 BINDING PROTEIN P100"/>
    <property type="match status" value="1"/>
</dbReference>
<keyword evidence="3" id="KW-0378">Hydrolase</keyword>
<evidence type="ECO:0000256" key="2">
    <source>
        <dbReference type="ARBA" id="ARBA00022759"/>
    </source>
</evidence>
<dbReference type="GO" id="GO:0003676">
    <property type="term" value="F:nucleic acid binding"/>
    <property type="evidence" value="ECO:0007669"/>
    <property type="project" value="InterPro"/>
</dbReference>
<dbReference type="PANTHER" id="PTHR12302:SF3">
    <property type="entry name" value="SERINE_THREONINE-PROTEIN KINASE 31"/>
    <property type="match status" value="1"/>
</dbReference>
<evidence type="ECO:0000256" key="4">
    <source>
        <dbReference type="SAM" id="MobiDB-lite"/>
    </source>
</evidence>
<proteinExistence type="predicted"/>
<dbReference type="InterPro" id="IPR016071">
    <property type="entry name" value="Staphylococal_nuclease_OB-fold"/>
</dbReference>
<keyword evidence="8" id="KW-1185">Reference proteome</keyword>
<dbReference type="GO" id="GO:0004519">
    <property type="term" value="F:endonuclease activity"/>
    <property type="evidence" value="ECO:0007669"/>
    <property type="project" value="UniProtKB-KW"/>
</dbReference>
<sequence length="190" mass="21616">MLKRYSALLFILLILWGCNPNNTKQPDADVYKVVKVKDGDTLGLLTSDNQQLTVRLAEIDCPEKSQAFGQAAKKFTSDLCFGKDVKLIGNVHDRYGRTVAQVILTDGTNVNYALVKNGYAWQYKAYSKSTELAALEQQARENKLGLWQDANPTPPWDFRREKKQSKPDSLQTPKPKKHYHKRKPKLEYAA</sequence>
<accession>A0A1H8S0G6</accession>
<evidence type="ECO:0000259" key="6">
    <source>
        <dbReference type="PROSITE" id="PS50830"/>
    </source>
</evidence>
<dbReference type="GO" id="GO:0016787">
    <property type="term" value="F:hydrolase activity"/>
    <property type="evidence" value="ECO:0007669"/>
    <property type="project" value="UniProtKB-KW"/>
</dbReference>
<feature type="domain" description="TNase-like" evidence="6">
    <location>
        <begin position="27"/>
        <end position="149"/>
    </location>
</feature>
<dbReference type="InterPro" id="IPR035437">
    <property type="entry name" value="SNase_OB-fold_sf"/>
</dbReference>
<dbReference type="EMBL" id="FOCL01000011">
    <property type="protein sequence ID" value="SEO72160.1"/>
    <property type="molecule type" value="Genomic_DNA"/>
</dbReference>
<protein>
    <submittedName>
        <fullName evidence="7">Endonuclease YncB, thermonuclease family</fullName>
    </submittedName>
</protein>
<gene>
    <name evidence="7" type="ORF">SAMN05192574_111117</name>
</gene>
<evidence type="ECO:0000256" key="5">
    <source>
        <dbReference type="SAM" id="SignalP"/>
    </source>
</evidence>
<dbReference type="STRING" id="551995.SAMN05192574_111117"/>
<feature type="signal peptide" evidence="5">
    <location>
        <begin position="1"/>
        <end position="23"/>
    </location>
</feature>
<feature type="chain" id="PRO_5011697753" evidence="5">
    <location>
        <begin position="24"/>
        <end position="190"/>
    </location>
</feature>
<evidence type="ECO:0000313" key="8">
    <source>
        <dbReference type="Proteomes" id="UP000198942"/>
    </source>
</evidence>
<dbReference type="Proteomes" id="UP000198942">
    <property type="component" value="Unassembled WGS sequence"/>
</dbReference>
<dbReference type="Gene3D" id="2.40.50.90">
    <property type="match status" value="1"/>
</dbReference>
<dbReference type="PROSITE" id="PS01123">
    <property type="entry name" value="TNASE_1"/>
    <property type="match status" value="1"/>
</dbReference>
<feature type="compositionally biased region" description="Basic and acidic residues" evidence="4">
    <location>
        <begin position="157"/>
        <end position="166"/>
    </location>
</feature>